<gene>
    <name evidence="1" type="ORF">ERS075527_03249</name>
</gene>
<proteinExistence type="predicted"/>
<sequence>MLARNLSELDDRNATVRELVDVILPRLDEHVPQSTIERWIRRGRVPVRGRDAQGHQMVRIGDVRTVRAERPRNARGLT</sequence>
<protein>
    <submittedName>
        <fullName evidence="1">Bacteriophage protein</fullName>
    </submittedName>
</protein>
<accession>A0AB33T772</accession>
<evidence type="ECO:0000313" key="2">
    <source>
        <dbReference type="Proteomes" id="UP000038487"/>
    </source>
</evidence>
<organism evidence="1 2">
    <name type="scientific">Mycobacteroides abscessus</name>
    <dbReference type="NCBI Taxonomy" id="36809"/>
    <lineage>
        <taxon>Bacteria</taxon>
        <taxon>Bacillati</taxon>
        <taxon>Actinomycetota</taxon>
        <taxon>Actinomycetes</taxon>
        <taxon>Mycobacteriales</taxon>
        <taxon>Mycobacteriaceae</taxon>
        <taxon>Mycobacteroides</taxon>
    </lineage>
</organism>
<comment type="caution">
    <text evidence="1">The sequence shown here is derived from an EMBL/GenBank/DDBJ whole genome shotgun (WGS) entry which is preliminary data.</text>
</comment>
<dbReference type="Proteomes" id="UP000038487">
    <property type="component" value="Unassembled WGS sequence"/>
</dbReference>
<dbReference type="EMBL" id="CSUW01000007">
    <property type="protein sequence ID" value="CPT43110.1"/>
    <property type="molecule type" value="Genomic_DNA"/>
</dbReference>
<reference evidence="1 2" key="1">
    <citation type="submission" date="2015-03" db="EMBL/GenBank/DDBJ databases">
        <authorList>
            <consortium name="Pathogen Informatics"/>
            <person name="Murphy D."/>
        </authorList>
    </citation>
    <scope>NUCLEOTIDE SEQUENCE [LARGE SCALE GENOMIC DNA]</scope>
    <source>
        <strain evidence="1 2">PAP036</strain>
    </source>
</reference>
<dbReference type="AlphaFoldDB" id="A0AB33T772"/>
<evidence type="ECO:0000313" key="1">
    <source>
        <dbReference type="EMBL" id="CPT43110.1"/>
    </source>
</evidence>
<name>A0AB33T772_9MYCO</name>